<reference evidence="11" key="2">
    <citation type="submission" date="2023-05" db="EMBL/GenBank/DDBJ databases">
        <authorList>
            <consortium name="Lawrence Berkeley National Laboratory"/>
            <person name="Steindorff A."/>
            <person name="Hensen N."/>
            <person name="Bonometti L."/>
            <person name="Westerberg I."/>
            <person name="Brannstrom I.O."/>
            <person name="Guillou S."/>
            <person name="Cros-Aarteil S."/>
            <person name="Calhoun S."/>
            <person name="Haridas S."/>
            <person name="Kuo A."/>
            <person name="Mondo S."/>
            <person name="Pangilinan J."/>
            <person name="Riley R."/>
            <person name="Labutti K."/>
            <person name="Andreopoulos B."/>
            <person name="Lipzen A."/>
            <person name="Chen C."/>
            <person name="Yanf M."/>
            <person name="Daum C."/>
            <person name="Ng V."/>
            <person name="Clum A."/>
            <person name="Ohm R."/>
            <person name="Martin F."/>
            <person name="Silar P."/>
            <person name="Natvig D."/>
            <person name="Lalanne C."/>
            <person name="Gautier V."/>
            <person name="Ament-Velasquez S.L."/>
            <person name="Kruys A."/>
            <person name="Hutchinson M.I."/>
            <person name="Powell A.J."/>
            <person name="Barry K."/>
            <person name="Miller A.N."/>
            <person name="Grigoriev I.V."/>
            <person name="Debuchy R."/>
            <person name="Gladieux P."/>
            <person name="Thoren M.H."/>
            <person name="Johannesson H."/>
        </authorList>
    </citation>
    <scope>NUCLEOTIDE SEQUENCE</scope>
    <source>
        <strain evidence="11">CBS 892.96</strain>
    </source>
</reference>
<comment type="similarity">
    <text evidence="2 7 8">Belongs to the peptidase C12 family.</text>
</comment>
<evidence type="ECO:0000256" key="8">
    <source>
        <dbReference type="RuleBase" id="RU361215"/>
    </source>
</evidence>
<gene>
    <name evidence="11" type="ORF">QBC36DRAFT_350151</name>
</gene>
<feature type="site" description="Transition state stabilizer" evidence="7">
    <location>
        <position position="180"/>
    </location>
</feature>
<dbReference type="GO" id="GO:0004843">
    <property type="term" value="F:cysteine-type deubiquitinase activity"/>
    <property type="evidence" value="ECO:0007669"/>
    <property type="project" value="UniProtKB-UniRule"/>
</dbReference>
<comment type="catalytic activity">
    <reaction evidence="1 7 8">
        <text>Thiol-dependent hydrolysis of ester, thioester, amide, peptide and isopeptide bonds formed by the C-terminal Gly of ubiquitin (a 76-residue protein attached to proteins as an intracellular targeting signal).</text>
        <dbReference type="EC" id="3.4.19.12"/>
    </reaction>
</comment>
<dbReference type="Proteomes" id="UP001302321">
    <property type="component" value="Unassembled WGS sequence"/>
</dbReference>
<evidence type="ECO:0000313" key="12">
    <source>
        <dbReference type="Proteomes" id="UP001302321"/>
    </source>
</evidence>
<organism evidence="11 12">
    <name type="scientific">Triangularia setosa</name>
    <dbReference type="NCBI Taxonomy" id="2587417"/>
    <lineage>
        <taxon>Eukaryota</taxon>
        <taxon>Fungi</taxon>
        <taxon>Dikarya</taxon>
        <taxon>Ascomycota</taxon>
        <taxon>Pezizomycotina</taxon>
        <taxon>Sordariomycetes</taxon>
        <taxon>Sordariomycetidae</taxon>
        <taxon>Sordariales</taxon>
        <taxon>Podosporaceae</taxon>
        <taxon>Triangularia</taxon>
    </lineage>
</organism>
<evidence type="ECO:0000256" key="1">
    <source>
        <dbReference type="ARBA" id="ARBA00000707"/>
    </source>
</evidence>
<dbReference type="Pfam" id="PF01088">
    <property type="entry name" value="Peptidase_C12"/>
    <property type="match status" value="1"/>
</dbReference>
<keyword evidence="4 7" id="KW-0833">Ubl conjugation pathway</keyword>
<accession>A0AAN7A1D7</accession>
<dbReference type="PANTHER" id="PTHR10589">
    <property type="entry name" value="UBIQUITIN CARBOXYL-TERMINAL HYDROLASE"/>
    <property type="match status" value="1"/>
</dbReference>
<feature type="active site" description="Proton donor" evidence="7">
    <location>
        <position position="288"/>
    </location>
</feature>
<evidence type="ECO:0000256" key="2">
    <source>
        <dbReference type="ARBA" id="ARBA00009326"/>
    </source>
</evidence>
<dbReference type="GO" id="GO:0005737">
    <property type="term" value="C:cytoplasm"/>
    <property type="evidence" value="ECO:0007669"/>
    <property type="project" value="TreeGrafter"/>
</dbReference>
<dbReference type="Gene3D" id="3.40.532.10">
    <property type="entry name" value="Peptidase C12, ubiquitin carboxyl-terminal hydrolase"/>
    <property type="match status" value="1"/>
</dbReference>
<feature type="site" description="Important for enzyme activity" evidence="7">
    <location>
        <position position="303"/>
    </location>
</feature>
<keyword evidence="6 7" id="KW-0788">Thiol protease</keyword>
<evidence type="ECO:0000256" key="5">
    <source>
        <dbReference type="ARBA" id="ARBA00022801"/>
    </source>
</evidence>
<keyword evidence="3 7" id="KW-0645">Protease</keyword>
<dbReference type="EC" id="3.4.19.12" evidence="8"/>
<protein>
    <recommendedName>
        <fullName evidence="8">Ubiquitin carboxyl-terminal hydrolase</fullName>
        <ecNumber evidence="8">3.4.19.12</ecNumber>
    </recommendedName>
</protein>
<feature type="domain" description="UCH catalytic" evidence="10">
    <location>
        <begin position="107"/>
        <end position="347"/>
    </location>
</feature>
<dbReference type="InterPro" id="IPR001578">
    <property type="entry name" value="Peptidase_C12_UCH"/>
</dbReference>
<dbReference type="PROSITE" id="PS52048">
    <property type="entry name" value="UCH_DOMAIN"/>
    <property type="match status" value="1"/>
</dbReference>
<evidence type="ECO:0000259" key="10">
    <source>
        <dbReference type="PROSITE" id="PS52048"/>
    </source>
</evidence>
<dbReference type="AlphaFoldDB" id="A0AAN7A1D7"/>
<feature type="compositionally biased region" description="Acidic residues" evidence="9">
    <location>
        <begin position="68"/>
        <end position="80"/>
    </location>
</feature>
<comment type="caution">
    <text evidence="11">The sequence shown here is derived from an EMBL/GenBank/DDBJ whole genome shotgun (WGS) entry which is preliminary data.</text>
</comment>
<proteinExistence type="inferred from homology"/>
<feature type="active site" description="Nucleophile" evidence="7">
    <location>
        <position position="186"/>
    </location>
</feature>
<name>A0AAN7A1D7_9PEZI</name>
<evidence type="ECO:0000256" key="4">
    <source>
        <dbReference type="ARBA" id="ARBA00022786"/>
    </source>
</evidence>
<dbReference type="PANTHER" id="PTHR10589:SF16">
    <property type="entry name" value="UBIQUITIN CARBOXYL-TERMINAL HYDROLASE ISOZYME L5"/>
    <property type="match status" value="1"/>
</dbReference>
<dbReference type="PRINTS" id="PR00707">
    <property type="entry name" value="UBCTHYDRLASE"/>
</dbReference>
<evidence type="ECO:0000256" key="9">
    <source>
        <dbReference type="SAM" id="MobiDB-lite"/>
    </source>
</evidence>
<dbReference type="InterPro" id="IPR038765">
    <property type="entry name" value="Papain-like_cys_pep_sf"/>
</dbReference>
<reference evidence="11" key="1">
    <citation type="journal article" date="2023" name="Mol. Phylogenet. Evol.">
        <title>Genome-scale phylogeny and comparative genomics of the fungal order Sordariales.</title>
        <authorList>
            <person name="Hensen N."/>
            <person name="Bonometti L."/>
            <person name="Westerberg I."/>
            <person name="Brannstrom I.O."/>
            <person name="Guillou S."/>
            <person name="Cros-Aarteil S."/>
            <person name="Calhoun S."/>
            <person name="Haridas S."/>
            <person name="Kuo A."/>
            <person name="Mondo S."/>
            <person name="Pangilinan J."/>
            <person name="Riley R."/>
            <person name="LaButti K."/>
            <person name="Andreopoulos B."/>
            <person name="Lipzen A."/>
            <person name="Chen C."/>
            <person name="Yan M."/>
            <person name="Daum C."/>
            <person name="Ng V."/>
            <person name="Clum A."/>
            <person name="Steindorff A."/>
            <person name="Ohm R.A."/>
            <person name="Martin F."/>
            <person name="Silar P."/>
            <person name="Natvig D.O."/>
            <person name="Lalanne C."/>
            <person name="Gautier V."/>
            <person name="Ament-Velasquez S.L."/>
            <person name="Kruys A."/>
            <person name="Hutchinson M.I."/>
            <person name="Powell A.J."/>
            <person name="Barry K."/>
            <person name="Miller A.N."/>
            <person name="Grigoriev I.V."/>
            <person name="Debuchy R."/>
            <person name="Gladieux P."/>
            <person name="Hiltunen Thoren M."/>
            <person name="Johannesson H."/>
        </authorList>
    </citation>
    <scope>NUCLEOTIDE SEQUENCE</scope>
    <source>
        <strain evidence="11">CBS 892.96</strain>
    </source>
</reference>
<dbReference type="InterPro" id="IPR036959">
    <property type="entry name" value="Peptidase_C12_UCH_sf"/>
</dbReference>
<feature type="region of interest" description="Disordered" evidence="9">
    <location>
        <begin position="1"/>
        <end position="83"/>
    </location>
</feature>
<dbReference type="SUPFAM" id="SSF54001">
    <property type="entry name" value="Cysteine proteinases"/>
    <property type="match status" value="1"/>
</dbReference>
<keyword evidence="5 7" id="KW-0378">Hydrolase</keyword>
<evidence type="ECO:0000256" key="6">
    <source>
        <dbReference type="ARBA" id="ARBA00022807"/>
    </source>
</evidence>
<evidence type="ECO:0000256" key="7">
    <source>
        <dbReference type="PROSITE-ProRule" id="PRU01393"/>
    </source>
</evidence>
<dbReference type="EMBL" id="MU866518">
    <property type="protein sequence ID" value="KAK4171711.1"/>
    <property type="molecule type" value="Genomic_DNA"/>
</dbReference>
<dbReference type="GO" id="GO:0016579">
    <property type="term" value="P:protein deubiquitination"/>
    <property type="evidence" value="ECO:0007669"/>
    <property type="project" value="TreeGrafter"/>
</dbReference>
<dbReference type="GO" id="GO:0006511">
    <property type="term" value="P:ubiquitin-dependent protein catabolic process"/>
    <property type="evidence" value="ECO:0007669"/>
    <property type="project" value="UniProtKB-UniRule"/>
</dbReference>
<evidence type="ECO:0000256" key="3">
    <source>
        <dbReference type="ARBA" id="ARBA00022670"/>
    </source>
</evidence>
<keyword evidence="12" id="KW-1185">Reference proteome</keyword>
<sequence>MPPKRTKRASEPADTRGSTPECVINIEDDAPPLRRSSRMPKKSALFDDIKTNPVPARTPKRKAPRELDESEPELEPEDPELSQHVTNDIIAASLKPWEESELEDWDGWAEVASDPELFTDILRKLGVKDARIEEVLLIDHLSTRFPPPVHGLVFLQEYESMRMVWLENQPDKSTLWFATQTATNACGTIAILNILMNAKDITIGDKLSEFKEQTKNLAPPLRGNKIATNTFIRGTHNMHSSRIELLHAVRALEDEVVKIKKARAAKNAKRTASSGRRRSGGATSTAYHFVAFVPIGNGIWLFDGLDDEPGYICDIEHPENWLEDIESTLHACTMGKGDQYNLLALCGAGQDAGEEEDSSSSRQNQFAPAIHEWVKRLAECGELHGLVDS</sequence>
<evidence type="ECO:0000313" key="11">
    <source>
        <dbReference type="EMBL" id="KAK4171711.1"/>
    </source>
</evidence>